<dbReference type="Proteomes" id="UP000078148">
    <property type="component" value="Plasmid unnamed1"/>
</dbReference>
<keyword evidence="1" id="KW-1133">Transmembrane helix</keyword>
<proteinExistence type="predicted"/>
<protein>
    <submittedName>
        <fullName evidence="2">Uncharacterized protein</fullName>
    </submittedName>
</protein>
<reference evidence="2 3" key="1">
    <citation type="journal article" date="2016" name="Int. J. Syst. Evol. Microbiol.">
        <title>Paenibacillus damxungensis sp. nov., isolated from raw yak (Bos grunniens) milk.</title>
        <authorList>
            <person name="Wu Z."/>
            <person name="Gao C."/>
            <person name="Han J."/>
            <person name="Liu Z."/>
        </authorList>
    </citation>
    <scope>NUCLEOTIDE SEQUENCE [LARGE SCALE GENOMIC DNA]</scope>
    <source>
        <strain evidence="2 3">BD3526</strain>
        <plasmid evidence="2 3">unnamed1</plasmid>
    </source>
</reference>
<keyword evidence="3" id="KW-1185">Reference proteome</keyword>
<gene>
    <name evidence="2" type="ORF">AR543_p0162</name>
</gene>
<organism evidence="2 3">
    <name type="scientific">Paenibacillus bovis</name>
    <dbReference type="NCBI Taxonomy" id="1616788"/>
    <lineage>
        <taxon>Bacteria</taxon>
        <taxon>Bacillati</taxon>
        <taxon>Bacillota</taxon>
        <taxon>Bacilli</taxon>
        <taxon>Bacillales</taxon>
        <taxon>Paenibacillaceae</taxon>
        <taxon>Paenibacillus</taxon>
    </lineage>
</organism>
<sequence length="46" mass="5384">MSHLDFVLSLLNVGIKAAQFVLVILQVRHLIQQSKQKRKNKKNRRS</sequence>
<dbReference type="AlphaFoldDB" id="A0A1X9T473"/>
<feature type="transmembrane region" description="Helical" evidence="1">
    <location>
        <begin position="6"/>
        <end position="31"/>
    </location>
</feature>
<evidence type="ECO:0000313" key="2">
    <source>
        <dbReference type="EMBL" id="ARR10770.1"/>
    </source>
</evidence>
<dbReference type="EMBL" id="CP021170">
    <property type="protein sequence ID" value="ARR10770.1"/>
    <property type="molecule type" value="Genomic_DNA"/>
</dbReference>
<dbReference type="RefSeq" id="WP_169725621.1">
    <property type="nucleotide sequence ID" value="NZ_CP021170.1"/>
</dbReference>
<keyword evidence="1" id="KW-0472">Membrane</keyword>
<accession>A0A1X9T473</accession>
<evidence type="ECO:0000313" key="3">
    <source>
        <dbReference type="Proteomes" id="UP000078148"/>
    </source>
</evidence>
<name>A0A1X9T473_9BACL</name>
<keyword evidence="2" id="KW-0614">Plasmid</keyword>
<geneLocation type="plasmid" evidence="2 3">
    <name>unnamed1</name>
</geneLocation>
<dbReference type="KEGG" id="pbv:AR543_p0162"/>
<evidence type="ECO:0000256" key="1">
    <source>
        <dbReference type="SAM" id="Phobius"/>
    </source>
</evidence>
<keyword evidence="1" id="KW-0812">Transmembrane</keyword>